<dbReference type="InParanoid" id="C5KD38"/>
<sequence length="162" mass="18377">MMITKTTSNPLLNQAPLHRTSSCTTPLKRLYGWRAAQWRSSLSDWQWTLYCTAVLSAQRLAVAHIRQECTSLNNHLSPLPLRSALRGRLVPISPHRSMLPTPRKIARGLPMNKPTPGHQHRGKSSTTAHPGQCRISYLSRRGAHPNKEYHTSHQLNSIRRPQ</sequence>
<dbReference type="RefSeq" id="XP_002785991.1">
    <property type="nucleotide sequence ID" value="XM_002785945.1"/>
</dbReference>
<dbReference type="EMBL" id="GG671995">
    <property type="protein sequence ID" value="EER17787.1"/>
    <property type="molecule type" value="Genomic_DNA"/>
</dbReference>
<evidence type="ECO:0000256" key="1">
    <source>
        <dbReference type="SAM" id="MobiDB-lite"/>
    </source>
</evidence>
<reference evidence="2 3" key="1">
    <citation type="submission" date="2008-07" db="EMBL/GenBank/DDBJ databases">
        <authorList>
            <person name="El-Sayed N."/>
            <person name="Caler E."/>
            <person name="Inman J."/>
            <person name="Amedeo P."/>
            <person name="Hass B."/>
            <person name="Wortman J."/>
        </authorList>
    </citation>
    <scope>NUCLEOTIDE SEQUENCE [LARGE SCALE GENOMIC DNA]</scope>
    <source>
        <strain evidence="3">ATCC 50983 / TXsc</strain>
    </source>
</reference>
<feature type="region of interest" description="Disordered" evidence="1">
    <location>
        <begin position="93"/>
        <end position="162"/>
    </location>
</feature>
<keyword evidence="3" id="KW-1185">Reference proteome</keyword>
<dbReference type="Proteomes" id="UP000007800">
    <property type="component" value="Unassembled WGS sequence"/>
</dbReference>
<evidence type="ECO:0000313" key="2">
    <source>
        <dbReference type="EMBL" id="EER17787.1"/>
    </source>
</evidence>
<protein>
    <submittedName>
        <fullName evidence="2">Uncharacterized protein</fullName>
    </submittedName>
</protein>
<name>C5KD38_PERM5</name>
<dbReference type="GeneID" id="9087223"/>
<gene>
    <name evidence="2" type="ORF">Pmar_PMAR023716</name>
</gene>
<dbReference type="AlphaFoldDB" id="C5KD38"/>
<accession>C5KD38</accession>
<organism evidence="3">
    <name type="scientific">Perkinsus marinus (strain ATCC 50983 / TXsc)</name>
    <dbReference type="NCBI Taxonomy" id="423536"/>
    <lineage>
        <taxon>Eukaryota</taxon>
        <taxon>Sar</taxon>
        <taxon>Alveolata</taxon>
        <taxon>Perkinsozoa</taxon>
        <taxon>Perkinsea</taxon>
        <taxon>Perkinsida</taxon>
        <taxon>Perkinsidae</taxon>
        <taxon>Perkinsus</taxon>
    </lineage>
</organism>
<feature type="compositionally biased region" description="Polar residues" evidence="1">
    <location>
        <begin position="152"/>
        <end position="162"/>
    </location>
</feature>
<evidence type="ECO:0000313" key="3">
    <source>
        <dbReference type="Proteomes" id="UP000007800"/>
    </source>
</evidence>
<proteinExistence type="predicted"/>